<reference evidence="3" key="1">
    <citation type="journal article" date="2020" name="Stud. Mycol.">
        <title>101 Dothideomycetes genomes: a test case for predicting lifestyles and emergence of pathogens.</title>
        <authorList>
            <person name="Haridas S."/>
            <person name="Albert R."/>
            <person name="Binder M."/>
            <person name="Bloem J."/>
            <person name="Labutti K."/>
            <person name="Salamov A."/>
            <person name="Andreopoulos B."/>
            <person name="Baker S."/>
            <person name="Barry K."/>
            <person name="Bills G."/>
            <person name="Bluhm B."/>
            <person name="Cannon C."/>
            <person name="Castanera R."/>
            <person name="Culley D."/>
            <person name="Daum C."/>
            <person name="Ezra D."/>
            <person name="Gonzalez J."/>
            <person name="Henrissat B."/>
            <person name="Kuo A."/>
            <person name="Liang C."/>
            <person name="Lipzen A."/>
            <person name="Lutzoni F."/>
            <person name="Magnuson J."/>
            <person name="Mondo S."/>
            <person name="Nolan M."/>
            <person name="Ohm R."/>
            <person name="Pangilinan J."/>
            <person name="Park H.-J."/>
            <person name="Ramirez L."/>
            <person name="Alfaro M."/>
            <person name="Sun H."/>
            <person name="Tritt A."/>
            <person name="Yoshinaga Y."/>
            <person name="Zwiers L.-H."/>
            <person name="Turgeon B."/>
            <person name="Goodwin S."/>
            <person name="Spatafora J."/>
            <person name="Crous P."/>
            <person name="Grigoriev I."/>
        </authorList>
    </citation>
    <scope>NUCLEOTIDE SEQUENCE</scope>
    <source>
        <strain evidence="3">CBS 113979</strain>
    </source>
</reference>
<organism evidence="3 4">
    <name type="scientific">Aulographum hederae CBS 113979</name>
    <dbReference type="NCBI Taxonomy" id="1176131"/>
    <lineage>
        <taxon>Eukaryota</taxon>
        <taxon>Fungi</taxon>
        <taxon>Dikarya</taxon>
        <taxon>Ascomycota</taxon>
        <taxon>Pezizomycotina</taxon>
        <taxon>Dothideomycetes</taxon>
        <taxon>Pleosporomycetidae</taxon>
        <taxon>Aulographales</taxon>
        <taxon>Aulographaceae</taxon>
    </lineage>
</organism>
<dbReference type="AlphaFoldDB" id="A0A6G1GNH3"/>
<dbReference type="OrthoDB" id="64915at2759"/>
<dbReference type="SUPFAM" id="SSF51735">
    <property type="entry name" value="NAD(P)-binding Rossmann-fold domains"/>
    <property type="match status" value="1"/>
</dbReference>
<dbReference type="GO" id="GO:0016491">
    <property type="term" value="F:oxidoreductase activity"/>
    <property type="evidence" value="ECO:0007669"/>
    <property type="project" value="TreeGrafter"/>
</dbReference>
<dbReference type="InterPro" id="IPR036291">
    <property type="entry name" value="NAD(P)-bd_dom_sf"/>
</dbReference>
<feature type="domain" description="Gfo/Idh/MocA-like oxidoreductase C-terminal" evidence="2">
    <location>
        <begin position="156"/>
        <end position="354"/>
    </location>
</feature>
<dbReference type="GO" id="GO:0000166">
    <property type="term" value="F:nucleotide binding"/>
    <property type="evidence" value="ECO:0007669"/>
    <property type="project" value="InterPro"/>
</dbReference>
<sequence>MPIPIALVGSGIFITTQHLPAVLTTPLLEFKAIYSRTLSSAQKLAESESLKGKKLDLYSEDAGDGKGYEDLLKREDIKAVIIALPIPSQPSFIQSALAANKHVLAEKPLTPTHTTGHTLLTSFLPSLPSSSRPTLSIAENYRHTPILIHAATAISKLGPIQRFKIEMSTYMPPSNRYVGTAWRKDPEFQGGFLLDGGIHFVAALRLLLAGGSWMGNPGEGDGIKKVAAFTRLISEHLAPLDTLDVIVELKSGATGTFGLSFGVKGKRRSEYVVVCEKGTVVVANDEVVVTNGEGEEVERTPVGYSSGVKEEVKTWAEGLEGGYSDAALSPYEALRDLEVLEAMLRSGERGGAVVELGDGNTLTQGVA</sequence>
<evidence type="ECO:0000313" key="3">
    <source>
        <dbReference type="EMBL" id="KAF1982485.1"/>
    </source>
</evidence>
<feature type="domain" description="Gfo/Idh/MocA-like oxidoreductase N-terminal" evidence="1">
    <location>
        <begin position="5"/>
        <end position="116"/>
    </location>
</feature>
<dbReference type="Pfam" id="PF01408">
    <property type="entry name" value="GFO_IDH_MocA"/>
    <property type="match status" value="1"/>
</dbReference>
<dbReference type="Pfam" id="PF02894">
    <property type="entry name" value="GFO_IDH_MocA_C"/>
    <property type="match status" value="1"/>
</dbReference>
<evidence type="ECO:0000259" key="1">
    <source>
        <dbReference type="Pfam" id="PF01408"/>
    </source>
</evidence>
<proteinExistence type="predicted"/>
<gene>
    <name evidence="3" type="ORF">K402DRAFT_362930</name>
</gene>
<dbReference type="EMBL" id="ML977184">
    <property type="protein sequence ID" value="KAF1982485.1"/>
    <property type="molecule type" value="Genomic_DNA"/>
</dbReference>
<dbReference type="InterPro" id="IPR004104">
    <property type="entry name" value="Gfo/Idh/MocA-like_OxRdtase_C"/>
</dbReference>
<dbReference type="Gene3D" id="3.40.50.720">
    <property type="entry name" value="NAD(P)-binding Rossmann-like Domain"/>
    <property type="match status" value="1"/>
</dbReference>
<evidence type="ECO:0000313" key="4">
    <source>
        <dbReference type="Proteomes" id="UP000800041"/>
    </source>
</evidence>
<protein>
    <submittedName>
        <fullName evidence="3">NAD(P)-binding protein</fullName>
    </submittedName>
</protein>
<dbReference type="SUPFAM" id="SSF55347">
    <property type="entry name" value="Glyceraldehyde-3-phosphate dehydrogenase-like, C-terminal domain"/>
    <property type="match status" value="1"/>
</dbReference>
<dbReference type="PANTHER" id="PTHR42840:SF5">
    <property type="entry name" value="NAD(P)-BINDING ROSSMANN-FOLD SUPERFAMILY PROTEIN"/>
    <property type="match status" value="1"/>
</dbReference>
<dbReference type="InterPro" id="IPR000683">
    <property type="entry name" value="Gfo/Idh/MocA-like_OxRdtase_N"/>
</dbReference>
<dbReference type="GO" id="GO:0006740">
    <property type="term" value="P:NADPH regeneration"/>
    <property type="evidence" value="ECO:0007669"/>
    <property type="project" value="TreeGrafter"/>
</dbReference>
<keyword evidence="4" id="KW-1185">Reference proteome</keyword>
<evidence type="ECO:0000259" key="2">
    <source>
        <dbReference type="Pfam" id="PF02894"/>
    </source>
</evidence>
<accession>A0A6G1GNH3</accession>
<dbReference type="Gene3D" id="3.30.360.10">
    <property type="entry name" value="Dihydrodipicolinate Reductase, domain 2"/>
    <property type="match status" value="1"/>
</dbReference>
<dbReference type="Proteomes" id="UP000800041">
    <property type="component" value="Unassembled WGS sequence"/>
</dbReference>
<dbReference type="GO" id="GO:0005737">
    <property type="term" value="C:cytoplasm"/>
    <property type="evidence" value="ECO:0007669"/>
    <property type="project" value="TreeGrafter"/>
</dbReference>
<name>A0A6G1GNH3_9PEZI</name>
<dbReference type="PANTHER" id="PTHR42840">
    <property type="entry name" value="NAD(P)-BINDING ROSSMANN-FOLD SUPERFAMILY PROTEIN-RELATED"/>
    <property type="match status" value="1"/>
</dbReference>